<dbReference type="Gene3D" id="3.30.160.100">
    <property type="entry name" value="Ribosome hibernation promotion factor-like"/>
    <property type="match status" value="1"/>
</dbReference>
<dbReference type="AlphaFoldDB" id="A0A1M6JSK8"/>
<reference evidence="2" key="1">
    <citation type="submission" date="2016-11" db="EMBL/GenBank/DDBJ databases">
        <authorList>
            <person name="Varghese N."/>
            <person name="Submissions S."/>
        </authorList>
    </citation>
    <scope>NUCLEOTIDE SEQUENCE [LARGE SCALE GENOMIC DNA]</scope>
    <source>
        <strain evidence="2">DSM 26134</strain>
    </source>
</reference>
<proteinExistence type="predicted"/>
<dbReference type="GO" id="GO:0005840">
    <property type="term" value="C:ribosome"/>
    <property type="evidence" value="ECO:0007669"/>
    <property type="project" value="UniProtKB-KW"/>
</dbReference>
<dbReference type="SUPFAM" id="SSF69754">
    <property type="entry name" value="Ribosome binding protein Y (YfiA homologue)"/>
    <property type="match status" value="1"/>
</dbReference>
<accession>A0A1M6JSK8</accession>
<keyword evidence="2" id="KW-1185">Reference proteome</keyword>
<evidence type="ECO:0000313" key="1">
    <source>
        <dbReference type="EMBL" id="SHJ49636.1"/>
    </source>
</evidence>
<sequence>MKIQFNTDKTINGDERNENHFTSIIAEALKRFQSHITRIEVHLSDENGKKEGLHDMQCKLEARIEGRQPIAVTCQANTIELAVNGAIDKLKSSLETILGRLQNH</sequence>
<organism evidence="1 2">
    <name type="scientific">Reichenbachiella agariperforans</name>
    <dbReference type="NCBI Taxonomy" id="156994"/>
    <lineage>
        <taxon>Bacteria</taxon>
        <taxon>Pseudomonadati</taxon>
        <taxon>Bacteroidota</taxon>
        <taxon>Cytophagia</taxon>
        <taxon>Cytophagales</taxon>
        <taxon>Reichenbachiellaceae</taxon>
        <taxon>Reichenbachiella</taxon>
    </lineage>
</organism>
<name>A0A1M6JSK8_REIAG</name>
<dbReference type="InterPro" id="IPR036567">
    <property type="entry name" value="RHF-like"/>
</dbReference>
<dbReference type="EMBL" id="FRAA01000001">
    <property type="protein sequence ID" value="SHJ49636.1"/>
    <property type="molecule type" value="Genomic_DNA"/>
</dbReference>
<dbReference type="RefSeq" id="WP_073118768.1">
    <property type="nucleotide sequence ID" value="NZ_FRAA01000001.1"/>
</dbReference>
<dbReference type="Pfam" id="PF02482">
    <property type="entry name" value="Ribosomal_S30AE"/>
    <property type="match status" value="1"/>
</dbReference>
<dbReference type="Proteomes" id="UP000184474">
    <property type="component" value="Unassembled WGS sequence"/>
</dbReference>
<keyword evidence="1" id="KW-0687">Ribonucleoprotein</keyword>
<evidence type="ECO:0000313" key="2">
    <source>
        <dbReference type="Proteomes" id="UP000184474"/>
    </source>
</evidence>
<gene>
    <name evidence="1" type="ORF">SAMN04488028_101304</name>
</gene>
<protein>
    <submittedName>
        <fullName evidence="1">Sigma 54 modulation protein / S30EA ribosomal protein</fullName>
    </submittedName>
</protein>
<dbReference type="InterPro" id="IPR003489">
    <property type="entry name" value="RHF/RaiA"/>
</dbReference>
<keyword evidence="1" id="KW-0689">Ribosomal protein</keyword>
<dbReference type="STRING" id="156994.SAMN04488028_101304"/>